<dbReference type="Gene3D" id="3.40.50.720">
    <property type="entry name" value="NAD(P)-binding Rossmann-like Domain"/>
    <property type="match status" value="1"/>
</dbReference>
<dbReference type="PANTHER" id="PTHR10366:SF564">
    <property type="entry name" value="STEROL-4-ALPHA-CARBOXYLATE 3-DEHYDROGENASE, DECARBOXYLATING"/>
    <property type="match status" value="1"/>
</dbReference>
<dbReference type="HOGENOM" id="CLU_007383_9_2_1"/>
<accession>W9YN18</accession>
<dbReference type="GeneID" id="19157216"/>
<dbReference type="AlphaFoldDB" id="W9YN18"/>
<dbReference type="InterPro" id="IPR001509">
    <property type="entry name" value="Epimerase_deHydtase"/>
</dbReference>
<dbReference type="eggNOG" id="KOG1502">
    <property type="taxonomic scope" value="Eukaryota"/>
</dbReference>
<proteinExistence type="inferred from homology"/>
<dbReference type="InterPro" id="IPR036291">
    <property type="entry name" value="NAD(P)-bd_dom_sf"/>
</dbReference>
<dbReference type="PANTHER" id="PTHR10366">
    <property type="entry name" value="NAD DEPENDENT EPIMERASE/DEHYDRATASE"/>
    <property type="match status" value="1"/>
</dbReference>
<dbReference type="CDD" id="cd05227">
    <property type="entry name" value="AR_SDR_e"/>
    <property type="match status" value="1"/>
</dbReference>
<feature type="domain" description="NAD-dependent epimerase/dehydratase" evidence="3">
    <location>
        <begin position="3"/>
        <end position="253"/>
    </location>
</feature>
<evidence type="ECO:0000313" key="5">
    <source>
        <dbReference type="Proteomes" id="UP000019484"/>
    </source>
</evidence>
<comment type="similarity">
    <text evidence="2">Belongs to the NAD(P)-dependent epimerase/dehydratase family. Dihydroflavonol-4-reductase subfamily.</text>
</comment>
<organism evidence="4 5">
    <name type="scientific">Capronia coronata CBS 617.96</name>
    <dbReference type="NCBI Taxonomy" id="1182541"/>
    <lineage>
        <taxon>Eukaryota</taxon>
        <taxon>Fungi</taxon>
        <taxon>Dikarya</taxon>
        <taxon>Ascomycota</taxon>
        <taxon>Pezizomycotina</taxon>
        <taxon>Eurotiomycetes</taxon>
        <taxon>Chaetothyriomycetidae</taxon>
        <taxon>Chaetothyriales</taxon>
        <taxon>Herpotrichiellaceae</taxon>
        <taxon>Capronia</taxon>
    </lineage>
</organism>
<dbReference type="InterPro" id="IPR050425">
    <property type="entry name" value="NAD(P)_dehydrat-like"/>
</dbReference>
<dbReference type="OrthoDB" id="2735536at2759"/>
<dbReference type="SUPFAM" id="SSF51735">
    <property type="entry name" value="NAD(P)-binding Rossmann-fold domains"/>
    <property type="match status" value="1"/>
</dbReference>
<dbReference type="Proteomes" id="UP000019484">
    <property type="component" value="Unassembled WGS sequence"/>
</dbReference>
<dbReference type="STRING" id="1182541.W9YN18"/>
<comment type="caution">
    <text evidence="4">The sequence shown here is derived from an EMBL/GenBank/DDBJ whole genome shotgun (WGS) entry which is preliminary data.</text>
</comment>
<keyword evidence="1" id="KW-0560">Oxidoreductase</keyword>
<dbReference type="RefSeq" id="XP_007721417.1">
    <property type="nucleotide sequence ID" value="XM_007723227.1"/>
</dbReference>
<sequence length="328" mass="35836">MKVLLTGGTGFIATHVLHELLEHGHKVVTTVRSDEKGRILLDLFKGKPVSYSIVGDIALEGAFDEAVKSDPPFDAVIHTASPFHYNVKDNKKDLLDPAVMGTTGILKAIKSSAPSVKRVVITSSFAAMANPQNPPKVYNEEIWNQMTMDEALTTTNAQAVYRASKTFAEKAAWEFVKTEKPTFSLTVLNPPMVYGPIRHHVASLAELNTSNKLILDLMLGKPRDGPAPSPIYIDVRDLALAHVLAIENPEAAGQRFFVTAGMGTEKDMGDIIRKAFPDVAKNLRDDLADSLPPYAIDNSKSIKVLGMKYRSLEETIVDTVKSLRELGA</sequence>
<dbReference type="FunFam" id="3.40.50.720:FF:000191">
    <property type="entry name" value="Methylglyoxal reductase (NADPH-dependent)"/>
    <property type="match status" value="1"/>
</dbReference>
<evidence type="ECO:0000259" key="3">
    <source>
        <dbReference type="Pfam" id="PF01370"/>
    </source>
</evidence>
<gene>
    <name evidence="4" type="ORF">A1O1_02316</name>
</gene>
<dbReference type="Pfam" id="PF01370">
    <property type="entry name" value="Epimerase"/>
    <property type="match status" value="1"/>
</dbReference>
<evidence type="ECO:0000313" key="4">
    <source>
        <dbReference type="EMBL" id="EXJ93923.1"/>
    </source>
</evidence>
<dbReference type="GO" id="GO:0016616">
    <property type="term" value="F:oxidoreductase activity, acting on the CH-OH group of donors, NAD or NADP as acceptor"/>
    <property type="evidence" value="ECO:0007669"/>
    <property type="project" value="TreeGrafter"/>
</dbReference>
<dbReference type="EMBL" id="AMWN01000002">
    <property type="protein sequence ID" value="EXJ93923.1"/>
    <property type="molecule type" value="Genomic_DNA"/>
</dbReference>
<keyword evidence="5" id="KW-1185">Reference proteome</keyword>
<evidence type="ECO:0000256" key="1">
    <source>
        <dbReference type="ARBA" id="ARBA00023002"/>
    </source>
</evidence>
<reference evidence="4 5" key="1">
    <citation type="submission" date="2013-03" db="EMBL/GenBank/DDBJ databases">
        <title>The Genome Sequence of Capronia coronata CBS 617.96.</title>
        <authorList>
            <consortium name="The Broad Institute Genomics Platform"/>
            <person name="Cuomo C."/>
            <person name="de Hoog S."/>
            <person name="Gorbushina A."/>
            <person name="Walker B."/>
            <person name="Young S.K."/>
            <person name="Zeng Q."/>
            <person name="Gargeya S."/>
            <person name="Fitzgerald M."/>
            <person name="Haas B."/>
            <person name="Abouelleil A."/>
            <person name="Allen A.W."/>
            <person name="Alvarado L."/>
            <person name="Arachchi H.M."/>
            <person name="Berlin A.M."/>
            <person name="Chapman S.B."/>
            <person name="Gainer-Dewar J."/>
            <person name="Goldberg J."/>
            <person name="Griggs A."/>
            <person name="Gujja S."/>
            <person name="Hansen M."/>
            <person name="Howarth C."/>
            <person name="Imamovic A."/>
            <person name="Ireland A."/>
            <person name="Larimer J."/>
            <person name="McCowan C."/>
            <person name="Murphy C."/>
            <person name="Pearson M."/>
            <person name="Poon T.W."/>
            <person name="Priest M."/>
            <person name="Roberts A."/>
            <person name="Saif S."/>
            <person name="Shea T."/>
            <person name="Sisk P."/>
            <person name="Sykes S."/>
            <person name="Wortman J."/>
            <person name="Nusbaum C."/>
            <person name="Birren B."/>
        </authorList>
    </citation>
    <scope>NUCLEOTIDE SEQUENCE [LARGE SCALE GENOMIC DNA]</scope>
    <source>
        <strain evidence="4 5">CBS 617.96</strain>
    </source>
</reference>
<evidence type="ECO:0000256" key="2">
    <source>
        <dbReference type="ARBA" id="ARBA00023445"/>
    </source>
</evidence>
<name>W9YN18_9EURO</name>
<protein>
    <submittedName>
        <fullName evidence="4">Dihydroflavonol-4-reductase</fullName>
    </submittedName>
</protein>